<dbReference type="GO" id="GO:0016020">
    <property type="term" value="C:membrane"/>
    <property type="evidence" value="ECO:0007669"/>
    <property type="project" value="UniProtKB-SubCell"/>
</dbReference>
<reference evidence="8 9" key="1">
    <citation type="submission" date="2020-08" db="EMBL/GenBank/DDBJ databases">
        <authorList>
            <person name="Hejnol A."/>
        </authorList>
    </citation>
    <scope>NUCLEOTIDE SEQUENCE [LARGE SCALE GENOMIC DNA]</scope>
</reference>
<sequence>MSQSTEARIGNGKTDYASKDIWKKNHKKADVKYWPLIIHRTRREKTPLVFHEPYVTNGYRPINFPLKNYFLSIFQLHNESFNVWTHLAAFFAVIYKAYDLSKDIDMVNDPHAWPIVTGLFCAGFLYLSSTGAHLLHSMSELMHYTAFMVDYADGTTGTHYLE</sequence>
<protein>
    <submittedName>
        <fullName evidence="8">DgyrCDS3501</fullName>
    </submittedName>
</protein>
<organism evidence="8 9">
    <name type="scientific">Dimorphilus gyrociliatus</name>
    <dbReference type="NCBI Taxonomy" id="2664684"/>
    <lineage>
        <taxon>Eukaryota</taxon>
        <taxon>Metazoa</taxon>
        <taxon>Spiralia</taxon>
        <taxon>Lophotrochozoa</taxon>
        <taxon>Annelida</taxon>
        <taxon>Polychaeta</taxon>
        <taxon>Polychaeta incertae sedis</taxon>
        <taxon>Dinophilidae</taxon>
        <taxon>Dimorphilus</taxon>
    </lineage>
</organism>
<dbReference type="OrthoDB" id="535992at2759"/>
<comment type="similarity">
    <text evidence="2">Belongs to the ADIPOR family.</text>
</comment>
<keyword evidence="4 7" id="KW-1133">Transmembrane helix</keyword>
<feature type="transmembrane region" description="Helical" evidence="7">
    <location>
        <begin position="110"/>
        <end position="128"/>
    </location>
</feature>
<comment type="subcellular location">
    <subcellularLocation>
        <location evidence="1">Membrane</location>
        <topology evidence="1">Multi-pass membrane protein</topology>
    </subcellularLocation>
</comment>
<dbReference type="InterPro" id="IPR004254">
    <property type="entry name" value="AdipoR/HlyIII-related"/>
</dbReference>
<feature type="binding site" evidence="6">
    <location>
        <position position="133"/>
    </location>
    <ligand>
        <name>Zn(2+)</name>
        <dbReference type="ChEBI" id="CHEBI:29105"/>
    </ligand>
</feature>
<evidence type="ECO:0000256" key="6">
    <source>
        <dbReference type="PIRSR" id="PIRSR604254-1"/>
    </source>
</evidence>
<dbReference type="Proteomes" id="UP000549394">
    <property type="component" value="Unassembled WGS sequence"/>
</dbReference>
<evidence type="ECO:0000256" key="2">
    <source>
        <dbReference type="ARBA" id="ARBA00007018"/>
    </source>
</evidence>
<evidence type="ECO:0000256" key="4">
    <source>
        <dbReference type="ARBA" id="ARBA00022989"/>
    </source>
</evidence>
<evidence type="ECO:0000313" key="9">
    <source>
        <dbReference type="Proteomes" id="UP000549394"/>
    </source>
</evidence>
<evidence type="ECO:0000256" key="7">
    <source>
        <dbReference type="SAM" id="Phobius"/>
    </source>
</evidence>
<evidence type="ECO:0000256" key="5">
    <source>
        <dbReference type="ARBA" id="ARBA00023136"/>
    </source>
</evidence>
<dbReference type="Pfam" id="PF03006">
    <property type="entry name" value="HlyIII"/>
    <property type="match status" value="1"/>
</dbReference>
<dbReference type="PANTHER" id="PTHR20855">
    <property type="entry name" value="ADIPOR/PROGESTIN RECEPTOR-RELATED"/>
    <property type="match status" value="1"/>
</dbReference>
<proteinExistence type="inferred from homology"/>
<dbReference type="PANTHER" id="PTHR20855:SF92">
    <property type="entry name" value="PROGESTIN AND ADIPOQ RECEPTOR FAMILY MEMBER 3-LIKE"/>
    <property type="match status" value="1"/>
</dbReference>
<keyword evidence="6" id="KW-0479">Metal-binding</keyword>
<keyword evidence="3 7" id="KW-0812">Transmembrane</keyword>
<keyword evidence="9" id="KW-1185">Reference proteome</keyword>
<evidence type="ECO:0000256" key="1">
    <source>
        <dbReference type="ARBA" id="ARBA00004141"/>
    </source>
</evidence>
<evidence type="ECO:0000313" key="8">
    <source>
        <dbReference type="EMBL" id="CAD5114364.1"/>
    </source>
</evidence>
<gene>
    <name evidence="8" type="ORF">DGYR_LOCUS3215</name>
</gene>
<comment type="caution">
    <text evidence="8">The sequence shown here is derived from an EMBL/GenBank/DDBJ whole genome shotgun (WGS) entry which is preliminary data.</text>
</comment>
<keyword evidence="6" id="KW-0862">Zinc</keyword>
<dbReference type="GO" id="GO:0038023">
    <property type="term" value="F:signaling receptor activity"/>
    <property type="evidence" value="ECO:0007669"/>
    <property type="project" value="TreeGrafter"/>
</dbReference>
<dbReference type="GO" id="GO:0046872">
    <property type="term" value="F:metal ion binding"/>
    <property type="evidence" value="ECO:0007669"/>
    <property type="project" value="UniProtKB-KW"/>
</dbReference>
<dbReference type="AlphaFoldDB" id="A0A7I8VDY5"/>
<keyword evidence="5 7" id="KW-0472">Membrane</keyword>
<feature type="transmembrane region" description="Helical" evidence="7">
    <location>
        <begin position="81"/>
        <end position="98"/>
    </location>
</feature>
<dbReference type="EMBL" id="CAJFCJ010000005">
    <property type="protein sequence ID" value="CAD5114364.1"/>
    <property type="molecule type" value="Genomic_DNA"/>
</dbReference>
<evidence type="ECO:0000256" key="3">
    <source>
        <dbReference type="ARBA" id="ARBA00022692"/>
    </source>
</evidence>
<accession>A0A7I8VDY5</accession>
<name>A0A7I8VDY5_9ANNE</name>